<dbReference type="AlphaFoldDB" id="U1GSH0"/>
<feature type="domain" description="Integrase catalytic" evidence="2">
    <location>
        <begin position="1"/>
        <end position="137"/>
    </location>
</feature>
<evidence type="ECO:0000313" key="3">
    <source>
        <dbReference type="EMBL" id="ERF75333.1"/>
    </source>
</evidence>
<keyword evidence="4" id="KW-1185">Reference proteome</keyword>
<dbReference type="GO" id="GO:0015074">
    <property type="term" value="P:DNA integration"/>
    <property type="evidence" value="ECO:0007669"/>
    <property type="project" value="InterPro"/>
</dbReference>
<evidence type="ECO:0000259" key="2">
    <source>
        <dbReference type="PROSITE" id="PS50994"/>
    </source>
</evidence>
<reference evidence="4" key="1">
    <citation type="journal article" date="2014" name="BMC Genomics">
        <title>Genome characteristics reveal the impact of lichenization on lichen-forming fungus Endocarpon pusillum Hedwig (Verrucariales, Ascomycota).</title>
        <authorList>
            <person name="Wang Y.-Y."/>
            <person name="Liu B."/>
            <person name="Zhang X.-Y."/>
            <person name="Zhou Q.-M."/>
            <person name="Zhang T."/>
            <person name="Li H."/>
            <person name="Yu Y.-F."/>
            <person name="Zhang X.-L."/>
            <person name="Hao X.-Y."/>
            <person name="Wang M."/>
            <person name="Wang L."/>
            <person name="Wei J.-C."/>
        </authorList>
    </citation>
    <scope>NUCLEOTIDE SEQUENCE [LARGE SCALE GENOMIC DNA]</scope>
    <source>
        <strain evidence="4">Z07020 / HMAS-L-300199</strain>
    </source>
</reference>
<dbReference type="GeneID" id="19235190"/>
<dbReference type="PANTHER" id="PTHR11439:SF483">
    <property type="entry name" value="PEPTIDE SYNTHASE GLIP-LIKE, PUTATIVE (AFU_ORTHOLOGUE AFUA_3G12920)-RELATED"/>
    <property type="match status" value="1"/>
</dbReference>
<dbReference type="SUPFAM" id="SSF53098">
    <property type="entry name" value="Ribonuclease H-like"/>
    <property type="match status" value="1"/>
</dbReference>
<dbReference type="Proteomes" id="UP000019373">
    <property type="component" value="Unassembled WGS sequence"/>
</dbReference>
<protein>
    <recommendedName>
        <fullName evidence="2">Integrase catalytic domain-containing protein</fullName>
    </recommendedName>
</protein>
<dbReference type="OMA" id="DINETHW"/>
<evidence type="ECO:0000256" key="1">
    <source>
        <dbReference type="ARBA" id="ARBA00022884"/>
    </source>
</evidence>
<dbReference type="InterPro" id="IPR043502">
    <property type="entry name" value="DNA/RNA_pol_sf"/>
</dbReference>
<dbReference type="Pfam" id="PF07727">
    <property type="entry name" value="RVT_2"/>
    <property type="match status" value="1"/>
</dbReference>
<dbReference type="eggNOG" id="KOG0017">
    <property type="taxonomic scope" value="Eukaryota"/>
</dbReference>
<dbReference type="HOGENOM" id="CLU_001650_21_4_1"/>
<dbReference type="InterPro" id="IPR013103">
    <property type="entry name" value="RVT_2"/>
</dbReference>
<proteinExistence type="predicted"/>
<dbReference type="OrthoDB" id="3799035at2759"/>
<dbReference type="GO" id="GO:0003723">
    <property type="term" value="F:RNA binding"/>
    <property type="evidence" value="ECO:0007669"/>
    <property type="project" value="UniProtKB-KW"/>
</dbReference>
<evidence type="ECO:0000313" key="4">
    <source>
        <dbReference type="Proteomes" id="UP000019373"/>
    </source>
</evidence>
<name>U1GSH0_ENDPU</name>
<dbReference type="EMBL" id="KE720815">
    <property type="protein sequence ID" value="ERF75333.1"/>
    <property type="molecule type" value="Genomic_DNA"/>
</dbReference>
<dbReference type="GO" id="GO:0005634">
    <property type="term" value="C:nucleus"/>
    <property type="evidence" value="ECO:0007669"/>
    <property type="project" value="UniProtKB-ARBA"/>
</dbReference>
<dbReference type="PANTHER" id="PTHR11439">
    <property type="entry name" value="GAG-POL-RELATED RETROTRANSPOSON"/>
    <property type="match status" value="1"/>
</dbReference>
<sequence>MTDDFSRYRKTAVLKKKNEAEQAIKEFIAEIEAKGYRTEGIRKDRGTKFGSKKFDKWLKKKGVRIEDSALYTPEQNGVSERAVGLVCEKARAMLLATDLPASLWAEAVLTATDLMYSSPTRALPHRGTPYEKFHGKKPSLLHLRVFGCVAYGRIPKQLVRGKMAPRSKKMRKITLTRDAVFIKEDLGFGTPQGIMAPQEAVAEKSVAEKSVAAESTEESENETLADIAKEALGLLDFENLEEEAPIAASVRSVKPQEGVPRTYAQAKRSVGASEWQEAMEKQMEALTSNDTWQEVDLESLPARTKVLSGKWVYKEKEKENGEQVKKARWVVRGFEQQDKDINWDDLTTATVRAQTTRILFAMAAEKNWDIQQMDAVAAFLNGDIKENVYIEMPMRWRQKGKICKLKKTLYGLKTSSGVWYGLQTSFLQSVGFVQSKYDPALFSKRGAEGVVFISSHVDDYLITGSDKQGVQELKRAMAKRFKMKDMGAAVSYLGMEIERKEDGVIKLTQERYLTQLLKETGMWNVKSKPTPIEAGLELKPAEAGKAVRQEDYRRLVGKVQWPAVVTRPDISHTVSRLASVSNTPTKEAWGALKRLLRYLRGTLRRGLRYGGKSELRGYSDANWAEGEDGKATTGIIFMMNGGPIHWFSRKQNIVALSTCEAEYIAAATATQDAAWLGPHVQEMLGEKEQAVPILVDNQGAIALAKKDGWNRRTRHINVRYQYVQEALRQRKIRMEYVPSEEQLGDGLTKALKTELFERWQVRI</sequence>
<dbReference type="SUPFAM" id="SSF56672">
    <property type="entry name" value="DNA/RNA polymerases"/>
    <property type="match status" value="1"/>
</dbReference>
<dbReference type="Gene3D" id="3.30.420.10">
    <property type="entry name" value="Ribonuclease H-like superfamily/Ribonuclease H"/>
    <property type="match status" value="1"/>
</dbReference>
<keyword evidence="1" id="KW-0694">RNA-binding</keyword>
<dbReference type="PROSITE" id="PS50994">
    <property type="entry name" value="INTEGRASE"/>
    <property type="match status" value="1"/>
</dbReference>
<accession>U1GSH0</accession>
<dbReference type="RefSeq" id="XP_007787345.1">
    <property type="nucleotide sequence ID" value="XM_007789155.1"/>
</dbReference>
<gene>
    <name evidence="3" type="ORF">EPUS_00125</name>
</gene>
<dbReference type="CDD" id="cd09272">
    <property type="entry name" value="RNase_HI_RT_Ty1"/>
    <property type="match status" value="1"/>
</dbReference>
<dbReference type="InterPro" id="IPR012337">
    <property type="entry name" value="RNaseH-like_sf"/>
</dbReference>
<dbReference type="InterPro" id="IPR036397">
    <property type="entry name" value="RNaseH_sf"/>
</dbReference>
<dbReference type="InterPro" id="IPR001584">
    <property type="entry name" value="Integrase_cat-core"/>
</dbReference>
<organism evidence="3 4">
    <name type="scientific">Endocarpon pusillum (strain Z07020 / HMAS-L-300199)</name>
    <name type="common">Lichen-forming fungus</name>
    <dbReference type="NCBI Taxonomy" id="1263415"/>
    <lineage>
        <taxon>Eukaryota</taxon>
        <taxon>Fungi</taxon>
        <taxon>Dikarya</taxon>
        <taxon>Ascomycota</taxon>
        <taxon>Pezizomycotina</taxon>
        <taxon>Eurotiomycetes</taxon>
        <taxon>Chaetothyriomycetidae</taxon>
        <taxon>Verrucariales</taxon>
        <taxon>Verrucariaceae</taxon>
        <taxon>Endocarpon</taxon>
    </lineage>
</organism>